<feature type="domain" description="HTH marR-type" evidence="1">
    <location>
        <begin position="1"/>
        <end position="138"/>
    </location>
</feature>
<dbReference type="Pfam" id="PF12802">
    <property type="entry name" value="MarR_2"/>
    <property type="match status" value="1"/>
</dbReference>
<dbReference type="InterPro" id="IPR036388">
    <property type="entry name" value="WH-like_DNA-bd_sf"/>
</dbReference>
<dbReference type="Gene3D" id="1.10.10.10">
    <property type="entry name" value="Winged helix-like DNA-binding domain superfamily/Winged helix DNA-binding domain"/>
    <property type="match status" value="1"/>
</dbReference>
<reference evidence="2 3" key="1">
    <citation type="submission" date="2023-06" db="EMBL/GenBank/DDBJ databases">
        <authorList>
            <person name="Yushchuk O."/>
            <person name="Binda E."/>
            <person name="Ruckert-Reed C."/>
            <person name="Fedorenko V."/>
            <person name="Kalinowski J."/>
            <person name="Marinelli F."/>
        </authorList>
    </citation>
    <scope>NUCLEOTIDE SEQUENCE [LARGE SCALE GENOMIC DNA]</scope>
    <source>
        <strain evidence="2 3">NRRL 3884</strain>
    </source>
</reference>
<dbReference type="SUPFAM" id="SSF46785">
    <property type="entry name" value="Winged helix' DNA-binding domain"/>
    <property type="match status" value="1"/>
</dbReference>
<name>A0ABY8WQQ2_9ACTN</name>
<dbReference type="RefSeq" id="WP_284921225.1">
    <property type="nucleotide sequence ID" value="NZ_CP126980.1"/>
</dbReference>
<dbReference type="InterPro" id="IPR039422">
    <property type="entry name" value="MarR/SlyA-like"/>
</dbReference>
<dbReference type="Proteomes" id="UP001240150">
    <property type="component" value="Chromosome"/>
</dbReference>
<dbReference type="SMART" id="SM00347">
    <property type="entry name" value="HTH_MARR"/>
    <property type="match status" value="1"/>
</dbReference>
<protein>
    <submittedName>
        <fullName evidence="2">MarR family winged helix-turn-helix transcriptional regulator</fullName>
    </submittedName>
</protein>
<gene>
    <name evidence="2" type="ORF">ACTOB_003451</name>
</gene>
<dbReference type="PANTHER" id="PTHR33164">
    <property type="entry name" value="TRANSCRIPTIONAL REGULATOR, MARR FAMILY"/>
    <property type="match status" value="1"/>
</dbReference>
<organism evidence="2 3">
    <name type="scientific">Actinoplanes oblitus</name>
    <dbReference type="NCBI Taxonomy" id="3040509"/>
    <lineage>
        <taxon>Bacteria</taxon>
        <taxon>Bacillati</taxon>
        <taxon>Actinomycetota</taxon>
        <taxon>Actinomycetes</taxon>
        <taxon>Micromonosporales</taxon>
        <taxon>Micromonosporaceae</taxon>
        <taxon>Actinoplanes</taxon>
    </lineage>
</organism>
<keyword evidence="3" id="KW-1185">Reference proteome</keyword>
<accession>A0ABY8WQQ2</accession>
<dbReference type="PANTHER" id="PTHR33164:SF57">
    <property type="entry name" value="MARR-FAMILY TRANSCRIPTIONAL REGULATOR"/>
    <property type="match status" value="1"/>
</dbReference>
<dbReference type="InterPro" id="IPR000835">
    <property type="entry name" value="HTH_MarR-typ"/>
</dbReference>
<dbReference type="EMBL" id="CP126980">
    <property type="protein sequence ID" value="WIM99787.1"/>
    <property type="molecule type" value="Genomic_DNA"/>
</dbReference>
<evidence type="ECO:0000313" key="3">
    <source>
        <dbReference type="Proteomes" id="UP001240150"/>
    </source>
</evidence>
<evidence type="ECO:0000259" key="1">
    <source>
        <dbReference type="PROSITE" id="PS50995"/>
    </source>
</evidence>
<evidence type="ECO:0000313" key="2">
    <source>
        <dbReference type="EMBL" id="WIM99787.1"/>
    </source>
</evidence>
<dbReference type="PROSITE" id="PS50995">
    <property type="entry name" value="HTH_MARR_2"/>
    <property type="match status" value="1"/>
</dbReference>
<sequence>MADPLSPEANVLGALALVLTDQMAARAATEAGESGARGAALSALHHFLDAPSVDTLRRVLGLTHSGAVRLVDRLVSEGLVTRGPGGDGRSRAVTLTPAGRQAAARVSGARSTVLERALRNLSPDQRGTLHDLLGRLLAAVVEDKDGGAWICRLCDLHACGRDEGRCPTANAAAAKYGPPPPRGR</sequence>
<proteinExistence type="predicted"/>
<dbReference type="InterPro" id="IPR036390">
    <property type="entry name" value="WH_DNA-bd_sf"/>
</dbReference>